<feature type="transmembrane region" description="Helical" evidence="1">
    <location>
        <begin position="12"/>
        <end position="37"/>
    </location>
</feature>
<protein>
    <submittedName>
        <fullName evidence="2">Uncharacterized protein</fullName>
    </submittedName>
</protein>
<feature type="transmembrane region" description="Helical" evidence="1">
    <location>
        <begin position="43"/>
        <end position="64"/>
    </location>
</feature>
<reference evidence="2" key="1">
    <citation type="submission" date="2021-02" db="EMBL/GenBank/DDBJ databases">
        <authorList>
            <person name="Steward A R."/>
        </authorList>
    </citation>
    <scope>NUCLEOTIDE SEQUENCE</scope>
</reference>
<keyword evidence="3" id="KW-1185">Reference proteome</keyword>
<evidence type="ECO:0000256" key="1">
    <source>
        <dbReference type="SAM" id="Phobius"/>
    </source>
</evidence>
<keyword evidence="1" id="KW-1133">Transmembrane helix</keyword>
<proteinExistence type="predicted"/>
<dbReference type="PANTHER" id="PTHR47154">
    <property type="entry name" value="G-PROTEIN COUPLED RECEPTOR MTH-RELATED"/>
    <property type="match status" value="1"/>
</dbReference>
<dbReference type="Gene3D" id="1.20.1070.10">
    <property type="entry name" value="Rhodopsin 7-helix transmembrane proteins"/>
    <property type="match status" value="1"/>
</dbReference>
<sequence>MFILHNVLSKRITLLLYVKLFIVMGINWVLEVISALYPKANSIWKFTATMSTKVGVIIFILFVCKKKIFRLLKNRIKEKVHRRDTELRSTVRTGVGSRRNINMD</sequence>
<keyword evidence="1" id="KW-0472">Membrane</keyword>
<keyword evidence="1" id="KW-0812">Transmembrane</keyword>
<dbReference type="EMBL" id="CAJOBZ010000063">
    <property type="protein sequence ID" value="CAF4932982.1"/>
    <property type="molecule type" value="Genomic_DNA"/>
</dbReference>
<evidence type="ECO:0000313" key="2">
    <source>
        <dbReference type="EMBL" id="CAF4932982.1"/>
    </source>
</evidence>
<gene>
    <name evidence="2" type="ORF">PMACD_LOCUS14022</name>
</gene>
<organism evidence="2 3">
    <name type="scientific">Pieris macdunnoughi</name>
    <dbReference type="NCBI Taxonomy" id="345717"/>
    <lineage>
        <taxon>Eukaryota</taxon>
        <taxon>Metazoa</taxon>
        <taxon>Ecdysozoa</taxon>
        <taxon>Arthropoda</taxon>
        <taxon>Hexapoda</taxon>
        <taxon>Insecta</taxon>
        <taxon>Pterygota</taxon>
        <taxon>Neoptera</taxon>
        <taxon>Endopterygota</taxon>
        <taxon>Lepidoptera</taxon>
        <taxon>Glossata</taxon>
        <taxon>Ditrysia</taxon>
        <taxon>Papilionoidea</taxon>
        <taxon>Pieridae</taxon>
        <taxon>Pierinae</taxon>
        <taxon>Pieris</taxon>
    </lineage>
</organism>
<dbReference type="AlphaFoldDB" id="A0A821WYE9"/>
<comment type="caution">
    <text evidence="2">The sequence shown here is derived from an EMBL/GenBank/DDBJ whole genome shotgun (WGS) entry which is preliminary data.</text>
</comment>
<name>A0A821WYE9_9NEOP</name>
<dbReference type="OrthoDB" id="6134459at2759"/>
<dbReference type="Proteomes" id="UP000663880">
    <property type="component" value="Unassembled WGS sequence"/>
</dbReference>
<dbReference type="GO" id="GO:0005886">
    <property type="term" value="C:plasma membrane"/>
    <property type="evidence" value="ECO:0007669"/>
    <property type="project" value="TreeGrafter"/>
</dbReference>
<dbReference type="InterPro" id="IPR051384">
    <property type="entry name" value="Mth_GPCR"/>
</dbReference>
<evidence type="ECO:0000313" key="3">
    <source>
        <dbReference type="Proteomes" id="UP000663880"/>
    </source>
</evidence>
<dbReference type="GO" id="GO:0008528">
    <property type="term" value="F:G protein-coupled peptide receptor activity"/>
    <property type="evidence" value="ECO:0007669"/>
    <property type="project" value="TreeGrafter"/>
</dbReference>
<accession>A0A821WYE9</accession>
<dbReference type="PANTHER" id="PTHR47154:SF2">
    <property type="entry name" value="G-PROTEIN COUPLED RECEPTOR MTH-RELATED"/>
    <property type="match status" value="1"/>
</dbReference>